<dbReference type="CDD" id="cd01637">
    <property type="entry name" value="IMPase_like"/>
    <property type="match status" value="1"/>
</dbReference>
<dbReference type="Gene3D" id="1.10.4080.10">
    <property type="entry name" value="ADP-ribosylation/Crystallin J1"/>
    <property type="match status" value="1"/>
</dbReference>
<reference evidence="3 4" key="1">
    <citation type="submission" date="2019-02" db="EMBL/GenBank/DDBJ databases">
        <title>Deep-cultivation of Planctomycetes and their phenomic and genomic characterization uncovers novel biology.</title>
        <authorList>
            <person name="Wiegand S."/>
            <person name="Jogler M."/>
            <person name="Boedeker C."/>
            <person name="Pinto D."/>
            <person name="Vollmers J."/>
            <person name="Rivas-Marin E."/>
            <person name="Kohn T."/>
            <person name="Peeters S.H."/>
            <person name="Heuer A."/>
            <person name="Rast P."/>
            <person name="Oberbeckmann S."/>
            <person name="Bunk B."/>
            <person name="Jeske O."/>
            <person name="Meyerdierks A."/>
            <person name="Storesund J.E."/>
            <person name="Kallscheuer N."/>
            <person name="Luecker S."/>
            <person name="Lage O.M."/>
            <person name="Pohl T."/>
            <person name="Merkel B.J."/>
            <person name="Hornburger P."/>
            <person name="Mueller R.-W."/>
            <person name="Bruemmer F."/>
            <person name="Labrenz M."/>
            <person name="Spormann A.M."/>
            <person name="Op den Camp H."/>
            <person name="Overmann J."/>
            <person name="Amann R."/>
            <person name="Jetten M.S.M."/>
            <person name="Mascher T."/>
            <person name="Medema M.H."/>
            <person name="Devos D.P."/>
            <person name="Kaster A.-K."/>
            <person name="Ovreas L."/>
            <person name="Rohde M."/>
            <person name="Galperin M.Y."/>
            <person name="Jogler C."/>
        </authorList>
    </citation>
    <scope>NUCLEOTIDE SEQUENCE [LARGE SCALE GENOMIC DNA]</scope>
    <source>
        <strain evidence="3 4">Pla85_3_4</strain>
    </source>
</reference>
<dbReference type="PROSITE" id="PS00630">
    <property type="entry name" value="IMP_2"/>
    <property type="match status" value="1"/>
</dbReference>
<proteinExistence type="predicted"/>
<feature type="binding site" evidence="2">
    <location>
        <position position="560"/>
    </location>
    <ligand>
        <name>Mg(2+)</name>
        <dbReference type="ChEBI" id="CHEBI:18420"/>
        <label>1</label>
    </ligand>
</feature>
<keyword evidence="1" id="KW-0479">Metal-binding</keyword>
<accession>A0A518E2E9</accession>
<dbReference type="KEGG" id="lcre:Pla8534_61050"/>
<dbReference type="RefSeq" id="WP_145057342.1">
    <property type="nucleotide sequence ID" value="NZ_CP036433.1"/>
</dbReference>
<feature type="binding site" evidence="2">
    <location>
        <position position="557"/>
    </location>
    <ligand>
        <name>Mg(2+)</name>
        <dbReference type="ChEBI" id="CHEBI:18420"/>
        <label>1</label>
    </ligand>
</feature>
<evidence type="ECO:0000256" key="1">
    <source>
        <dbReference type="PIRSR" id="PIRSR600760-2"/>
    </source>
</evidence>
<feature type="binding site" evidence="2">
    <location>
        <position position="353"/>
    </location>
    <ligand>
        <name>Mg(2+)</name>
        <dbReference type="ChEBI" id="CHEBI:18420"/>
        <label>1</label>
    </ligand>
</feature>
<evidence type="ECO:0000313" key="3">
    <source>
        <dbReference type="EMBL" id="QDU98244.1"/>
    </source>
</evidence>
<gene>
    <name evidence="3" type="primary">draG_3</name>
    <name evidence="3" type="ORF">Pla8534_61050</name>
</gene>
<protein>
    <submittedName>
        <fullName evidence="3">ADP-ribosyl-[dinitrogen reductase] glycohydrolase</fullName>
        <ecNumber evidence="3">3.2.2.24</ecNumber>
    </submittedName>
</protein>
<dbReference type="InterPro" id="IPR020550">
    <property type="entry name" value="Inositol_monophosphatase_CS"/>
</dbReference>
<feature type="binding site" evidence="1">
    <location>
        <position position="90"/>
    </location>
    <ligand>
        <name>Mg(2+)</name>
        <dbReference type="ChEBI" id="CHEBI:18420"/>
        <label>2</label>
    </ligand>
</feature>
<dbReference type="Pfam" id="PF03747">
    <property type="entry name" value="ADP_ribosyl_GH"/>
    <property type="match status" value="1"/>
</dbReference>
<organism evidence="3 4">
    <name type="scientific">Lignipirellula cremea</name>
    <dbReference type="NCBI Taxonomy" id="2528010"/>
    <lineage>
        <taxon>Bacteria</taxon>
        <taxon>Pseudomonadati</taxon>
        <taxon>Planctomycetota</taxon>
        <taxon>Planctomycetia</taxon>
        <taxon>Pirellulales</taxon>
        <taxon>Pirellulaceae</taxon>
        <taxon>Lignipirellula</taxon>
    </lineage>
</organism>
<dbReference type="PANTHER" id="PTHR16222">
    <property type="entry name" value="ADP-RIBOSYLGLYCOHYDROLASE"/>
    <property type="match status" value="1"/>
</dbReference>
<dbReference type="PANTHER" id="PTHR16222:SF35">
    <property type="entry name" value="ADP-RIBOSYLGLYCOHYDROLASE"/>
    <property type="match status" value="1"/>
</dbReference>
<dbReference type="SUPFAM" id="SSF101478">
    <property type="entry name" value="ADP-ribosylglycohydrolase"/>
    <property type="match status" value="1"/>
</dbReference>
<sequence length="622" mass="65939">MTASKYGPILHSAVAAVQEAGEALRQEFHQQGGPEGTGGHAEIDERIEEQLRDRFRQLTPSFRIVGEELGSDFPDDPDSEQHCWVIDPNDGTRFYLSGFRGSSVSVALLRGGVPVLGVVYAYGAPTDHGDLFAWAEGETFERNGQPVQRAAWAKQLTPAHTVLVSQNADYHSTEFAAGTAPARFRACTSIAWRLALAAAGEGEAALSLSGPVAWDYAAGHALLKAVGGDLYNSQGEPITYTMLGHSSSGGVCAGGGPTARQLAQANWDGVFGARQRSTTSYDLVRPQRGDAIADVGLLDRAQGCLLGQLAGDSLGGLVEFETAAAIAARYPDKVTELADGGCWGNLAGQATDDSELALLLARTLVEVEQFDEDAIAAAYAFWFRSGPFDIGNTTRQALAAANKANNQGDSPAAASRAAASQSSQANGALMRISPLALFGHAAPPHELVAWAQADALLTHPHLVCQHASAVFVLAIQRALVTGDSPRELYDYTLAWAESSDIHADVLASLEQASSGRPAEYQQQMGWVRIALQNAFYQLLHAETAAEGIIDTVMQGGDTDTNGAIAGALLGAAHGASTLPSQWVDRLLTCRPLPKITPTKHPRPRAFWPVDALFLAERLLTAR</sequence>
<dbReference type="InterPro" id="IPR000760">
    <property type="entry name" value="Inositol_monophosphatase-like"/>
</dbReference>
<dbReference type="PRINTS" id="PR00377">
    <property type="entry name" value="IMPHPHTASES"/>
</dbReference>
<dbReference type="OrthoDB" id="9798107at2"/>
<feature type="binding site" evidence="1">
    <location>
        <position position="87"/>
    </location>
    <ligand>
        <name>Mg(2+)</name>
        <dbReference type="ChEBI" id="CHEBI:18420"/>
        <label>1</label>
        <note>catalytic</note>
    </ligand>
</feature>
<dbReference type="Proteomes" id="UP000317648">
    <property type="component" value="Chromosome"/>
</dbReference>
<dbReference type="GO" id="GO:0046872">
    <property type="term" value="F:metal ion binding"/>
    <property type="evidence" value="ECO:0007669"/>
    <property type="project" value="UniProtKB-KW"/>
</dbReference>
<dbReference type="GO" id="GO:0047407">
    <property type="term" value="F:ADP-ribosyl-[dinitrogen reductase] hydrolase activity"/>
    <property type="evidence" value="ECO:0007669"/>
    <property type="project" value="UniProtKB-EC"/>
</dbReference>
<dbReference type="InterPro" id="IPR036705">
    <property type="entry name" value="Ribosyl_crysJ1_sf"/>
</dbReference>
<dbReference type="GO" id="GO:0046854">
    <property type="term" value="P:phosphatidylinositol phosphate biosynthetic process"/>
    <property type="evidence" value="ECO:0007669"/>
    <property type="project" value="InterPro"/>
</dbReference>
<evidence type="ECO:0000256" key="2">
    <source>
        <dbReference type="PIRSR" id="PIRSR605502-1"/>
    </source>
</evidence>
<feature type="binding site" evidence="2">
    <location>
        <position position="559"/>
    </location>
    <ligand>
        <name>Mg(2+)</name>
        <dbReference type="ChEBI" id="CHEBI:18420"/>
        <label>1</label>
    </ligand>
</feature>
<feature type="binding site" evidence="1">
    <location>
        <position position="67"/>
    </location>
    <ligand>
        <name>Mg(2+)</name>
        <dbReference type="ChEBI" id="CHEBI:18420"/>
        <label>1</label>
        <note>catalytic</note>
    </ligand>
</feature>
<keyword evidence="3" id="KW-0326">Glycosidase</keyword>
<dbReference type="InterPro" id="IPR005502">
    <property type="entry name" value="Ribosyl_crysJ1"/>
</dbReference>
<keyword evidence="3" id="KW-0378">Hydrolase</keyword>
<keyword evidence="4" id="KW-1185">Reference proteome</keyword>
<feature type="binding site" evidence="1">
    <location>
        <position position="215"/>
    </location>
    <ligand>
        <name>Mg(2+)</name>
        <dbReference type="ChEBI" id="CHEBI:18420"/>
        <label>1</label>
        <note>catalytic</note>
    </ligand>
</feature>
<feature type="binding site" evidence="2">
    <location>
        <position position="352"/>
    </location>
    <ligand>
        <name>Mg(2+)</name>
        <dbReference type="ChEBI" id="CHEBI:18420"/>
        <label>1</label>
    </ligand>
</feature>
<dbReference type="Pfam" id="PF00459">
    <property type="entry name" value="Inositol_P"/>
    <property type="match status" value="1"/>
</dbReference>
<keyword evidence="1" id="KW-0460">Magnesium</keyword>
<dbReference type="Gene3D" id="3.40.190.80">
    <property type="match status" value="1"/>
</dbReference>
<comment type="cofactor">
    <cofactor evidence="2">
        <name>Mg(2+)</name>
        <dbReference type="ChEBI" id="CHEBI:18420"/>
    </cofactor>
    <text evidence="2">Binds 2 magnesium ions per subunit.</text>
</comment>
<dbReference type="Gene3D" id="3.30.540.10">
    <property type="entry name" value="Fructose-1,6-Bisphosphatase, subunit A, domain 1"/>
    <property type="match status" value="1"/>
</dbReference>
<dbReference type="EC" id="3.2.2.24" evidence="3"/>
<dbReference type="AlphaFoldDB" id="A0A518E2E9"/>
<evidence type="ECO:0000313" key="4">
    <source>
        <dbReference type="Proteomes" id="UP000317648"/>
    </source>
</evidence>
<name>A0A518E2E9_9BACT</name>
<dbReference type="SUPFAM" id="SSF56655">
    <property type="entry name" value="Carbohydrate phosphatase"/>
    <property type="match status" value="1"/>
</dbReference>
<dbReference type="EMBL" id="CP036433">
    <property type="protein sequence ID" value="QDU98244.1"/>
    <property type="molecule type" value="Genomic_DNA"/>
</dbReference>
<feature type="binding site" evidence="2">
    <location>
        <position position="351"/>
    </location>
    <ligand>
        <name>Mg(2+)</name>
        <dbReference type="ChEBI" id="CHEBI:18420"/>
        <label>1</label>
    </ligand>
</feature>
<dbReference type="InterPro" id="IPR050792">
    <property type="entry name" value="ADP-ribosylglycohydrolase"/>
</dbReference>